<feature type="transmembrane region" description="Helical" evidence="1">
    <location>
        <begin position="240"/>
        <end position="258"/>
    </location>
</feature>
<dbReference type="PANTHER" id="PTHR23028:SF53">
    <property type="entry name" value="ACYL_TRANSF_3 DOMAIN-CONTAINING PROTEIN"/>
    <property type="match status" value="1"/>
</dbReference>
<feature type="domain" description="Acyltransferase 3" evidence="2">
    <location>
        <begin position="20"/>
        <end position="331"/>
    </location>
</feature>
<dbReference type="EMBL" id="JACCFW010000001">
    <property type="protein sequence ID" value="NYJ76342.1"/>
    <property type="molecule type" value="Genomic_DNA"/>
</dbReference>
<feature type="transmembrane region" description="Helical" evidence="1">
    <location>
        <begin position="211"/>
        <end position="228"/>
    </location>
</feature>
<feature type="transmembrane region" description="Helical" evidence="1">
    <location>
        <begin position="184"/>
        <end position="205"/>
    </location>
</feature>
<sequence length="366" mass="39661">MSPSQGPDGSLSARLAGRDNALNFVRLLLALSVMVSHLWPTAGLRGQWVFDGDGIGGWAVDGFFVLSGYLIMGSRMRLSLCAYFARRALRILPGFWVCLIVVAFVFAPLAAWREGVAWSPTSAASYVGRNLALWIDQWGVDNTLLHTPYQVTWDAPLWTLAYEFLAYIGAGLVLSVALTRRRPVWTTGTLLVLASLSVPAAFGPLHVTTSFWIHLLRLGTFFVAGMFLRSVAHRVPTSAVLGIVSLAAVFLIASLGFASHWTALPLAYFLLWLGAVLPVRIGAHNDISYGIYVYGFPVQQLGAVLGLATWPPVLNLIACIAVTVPIAWLSWRVVEQPALRLVRTRRTAAGPAGSPLEPLASSAPTR</sequence>
<protein>
    <submittedName>
        <fullName evidence="3">Peptidoglycan/LPS O-acetylase OafA/YrhL</fullName>
    </submittedName>
</protein>
<dbReference type="Pfam" id="PF01757">
    <property type="entry name" value="Acyl_transf_3"/>
    <property type="match status" value="1"/>
</dbReference>
<feature type="transmembrane region" description="Helical" evidence="1">
    <location>
        <begin position="55"/>
        <end position="72"/>
    </location>
</feature>
<organism evidence="3 4">
    <name type="scientific">Allobranchiibius huperziae</name>
    <dbReference type="NCBI Taxonomy" id="1874116"/>
    <lineage>
        <taxon>Bacteria</taxon>
        <taxon>Bacillati</taxon>
        <taxon>Actinomycetota</taxon>
        <taxon>Actinomycetes</taxon>
        <taxon>Micrococcales</taxon>
        <taxon>Dermacoccaceae</taxon>
        <taxon>Allobranchiibius</taxon>
    </lineage>
</organism>
<feature type="transmembrane region" description="Helical" evidence="1">
    <location>
        <begin position="93"/>
        <end position="112"/>
    </location>
</feature>
<feature type="transmembrane region" description="Helical" evidence="1">
    <location>
        <begin position="289"/>
        <end position="308"/>
    </location>
</feature>
<gene>
    <name evidence="3" type="ORF">HNR15_003305</name>
</gene>
<comment type="caution">
    <text evidence="3">The sequence shown here is derived from an EMBL/GenBank/DDBJ whole genome shotgun (WGS) entry which is preliminary data.</text>
</comment>
<keyword evidence="4" id="KW-1185">Reference proteome</keyword>
<feature type="transmembrane region" description="Helical" evidence="1">
    <location>
        <begin position="21"/>
        <end position="39"/>
    </location>
</feature>
<evidence type="ECO:0000256" key="1">
    <source>
        <dbReference type="SAM" id="Phobius"/>
    </source>
</evidence>
<dbReference type="AlphaFoldDB" id="A0A853DFQ3"/>
<dbReference type="PANTHER" id="PTHR23028">
    <property type="entry name" value="ACETYLTRANSFERASE"/>
    <property type="match status" value="1"/>
</dbReference>
<evidence type="ECO:0000313" key="3">
    <source>
        <dbReference type="EMBL" id="NYJ76342.1"/>
    </source>
</evidence>
<dbReference type="RefSeq" id="WP_179483406.1">
    <property type="nucleotide sequence ID" value="NZ_JACCFW010000001.1"/>
</dbReference>
<feature type="transmembrane region" description="Helical" evidence="1">
    <location>
        <begin position="264"/>
        <end position="282"/>
    </location>
</feature>
<keyword evidence="1" id="KW-0472">Membrane</keyword>
<name>A0A853DFQ3_9MICO</name>
<feature type="transmembrane region" description="Helical" evidence="1">
    <location>
        <begin position="314"/>
        <end position="334"/>
    </location>
</feature>
<evidence type="ECO:0000259" key="2">
    <source>
        <dbReference type="Pfam" id="PF01757"/>
    </source>
</evidence>
<proteinExistence type="predicted"/>
<keyword evidence="1" id="KW-1133">Transmembrane helix</keyword>
<dbReference type="GO" id="GO:0016020">
    <property type="term" value="C:membrane"/>
    <property type="evidence" value="ECO:0007669"/>
    <property type="project" value="TreeGrafter"/>
</dbReference>
<dbReference type="InterPro" id="IPR050879">
    <property type="entry name" value="Acyltransferase_3"/>
</dbReference>
<reference evidence="3 4" key="1">
    <citation type="submission" date="2020-07" db="EMBL/GenBank/DDBJ databases">
        <title>Sequencing the genomes of 1000 actinobacteria strains.</title>
        <authorList>
            <person name="Klenk H.-P."/>
        </authorList>
    </citation>
    <scope>NUCLEOTIDE SEQUENCE [LARGE SCALE GENOMIC DNA]</scope>
    <source>
        <strain evidence="3 4">DSM 29531</strain>
    </source>
</reference>
<keyword evidence="1" id="KW-0812">Transmembrane</keyword>
<dbReference type="Proteomes" id="UP000571817">
    <property type="component" value="Unassembled WGS sequence"/>
</dbReference>
<dbReference type="InterPro" id="IPR002656">
    <property type="entry name" value="Acyl_transf_3_dom"/>
</dbReference>
<feature type="transmembrane region" description="Helical" evidence="1">
    <location>
        <begin position="157"/>
        <end position="177"/>
    </location>
</feature>
<accession>A0A853DFQ3</accession>
<evidence type="ECO:0000313" key="4">
    <source>
        <dbReference type="Proteomes" id="UP000571817"/>
    </source>
</evidence>
<dbReference type="GO" id="GO:0016747">
    <property type="term" value="F:acyltransferase activity, transferring groups other than amino-acyl groups"/>
    <property type="evidence" value="ECO:0007669"/>
    <property type="project" value="InterPro"/>
</dbReference>
<dbReference type="GO" id="GO:0009103">
    <property type="term" value="P:lipopolysaccharide biosynthetic process"/>
    <property type="evidence" value="ECO:0007669"/>
    <property type="project" value="TreeGrafter"/>
</dbReference>